<evidence type="ECO:0000256" key="2">
    <source>
        <dbReference type="ARBA" id="ARBA00022692"/>
    </source>
</evidence>
<reference evidence="6 7" key="1">
    <citation type="journal article" date="2016" name="Proc. Natl. Acad. Sci. U.S.A.">
        <title>Comparative genomics of biotechnologically important yeasts.</title>
        <authorList>
            <person name="Riley R."/>
            <person name="Haridas S."/>
            <person name="Wolfe K.H."/>
            <person name="Lopes M.R."/>
            <person name="Hittinger C.T."/>
            <person name="Goeker M."/>
            <person name="Salamov A.A."/>
            <person name="Wisecaver J.H."/>
            <person name="Long T.M."/>
            <person name="Calvey C.H."/>
            <person name="Aerts A.L."/>
            <person name="Barry K.W."/>
            <person name="Choi C."/>
            <person name="Clum A."/>
            <person name="Coughlan A.Y."/>
            <person name="Deshpande S."/>
            <person name="Douglass A.P."/>
            <person name="Hanson S.J."/>
            <person name="Klenk H.-P."/>
            <person name="LaButti K.M."/>
            <person name="Lapidus A."/>
            <person name="Lindquist E.A."/>
            <person name="Lipzen A.M."/>
            <person name="Meier-Kolthoff J.P."/>
            <person name="Ohm R.A."/>
            <person name="Otillar R.P."/>
            <person name="Pangilinan J.L."/>
            <person name="Peng Y."/>
            <person name="Rokas A."/>
            <person name="Rosa C.A."/>
            <person name="Scheuner C."/>
            <person name="Sibirny A.A."/>
            <person name="Slot J.C."/>
            <person name="Stielow J.B."/>
            <person name="Sun H."/>
            <person name="Kurtzman C.P."/>
            <person name="Blackwell M."/>
            <person name="Grigoriev I.V."/>
            <person name="Jeffries T.W."/>
        </authorList>
    </citation>
    <scope>NUCLEOTIDE SEQUENCE [LARGE SCALE GENOMIC DNA]</scope>
    <source>
        <strain evidence="7">ATCC 18201 / CBS 1600 / BCRC 20928 / JCM 3617 / NBRC 0987 / NRRL Y-1542</strain>
    </source>
</reference>
<sequence length="218" mass="24049">MCYLVLLMVGYSQLGFSDDRSIVTVCVDKLETIAGMIIGHSSDFIGRLLEMMISCVRGRCQIYPWAFIHGNGINTGAIFLKLSVQSSWSVIPIHSSELSPPEFRVFVVGVSCQLGNLAASASPTIEPTIGERYPLYDEDGNIVVGPYNYGKVMVISVGVLVTSFFGPENRHASINFVISEEEKLDLMNQGKIVTHRMSNDLEEQMAVAYLKDDTKLKS</sequence>
<evidence type="ECO:0000313" key="6">
    <source>
        <dbReference type="EMBL" id="ODV73410.1"/>
    </source>
</evidence>
<gene>
    <name evidence="6" type="ORF">CYBJADRAFT_162785</name>
</gene>
<name>A0A1E4S1T0_CYBJN</name>
<evidence type="ECO:0000256" key="3">
    <source>
        <dbReference type="ARBA" id="ARBA00022989"/>
    </source>
</evidence>
<dbReference type="OrthoDB" id="5296287at2759"/>
<accession>A0A1E4S1T0</accession>
<comment type="subcellular location">
    <subcellularLocation>
        <location evidence="1">Membrane</location>
        <topology evidence="1">Multi-pass membrane protein</topology>
    </subcellularLocation>
</comment>
<dbReference type="PANTHER" id="PTHR23508">
    <property type="entry name" value="CARBOXYLIC ACID TRANSPORTER PROTEIN HOMOLOG"/>
    <property type="match status" value="1"/>
</dbReference>
<proteinExistence type="predicted"/>
<evidence type="ECO:0000256" key="1">
    <source>
        <dbReference type="ARBA" id="ARBA00004141"/>
    </source>
</evidence>
<dbReference type="PANTHER" id="PTHR23508:SF10">
    <property type="entry name" value="CARBOXYLIC ACID TRANSPORTER PROTEIN HOMOLOG"/>
    <property type="match status" value="1"/>
</dbReference>
<dbReference type="GO" id="GO:0035879">
    <property type="term" value="P:plasma membrane lactate transport"/>
    <property type="evidence" value="ECO:0007669"/>
    <property type="project" value="TreeGrafter"/>
</dbReference>
<dbReference type="AlphaFoldDB" id="A0A1E4S1T0"/>
<organism evidence="6 7">
    <name type="scientific">Cyberlindnera jadinii (strain ATCC 18201 / CBS 1600 / BCRC 20928 / JCM 3617 / NBRC 0987 / NRRL Y-1542)</name>
    <name type="common">Torula yeast</name>
    <name type="synonym">Candida utilis</name>
    <dbReference type="NCBI Taxonomy" id="983966"/>
    <lineage>
        <taxon>Eukaryota</taxon>
        <taxon>Fungi</taxon>
        <taxon>Dikarya</taxon>
        <taxon>Ascomycota</taxon>
        <taxon>Saccharomycotina</taxon>
        <taxon>Saccharomycetes</taxon>
        <taxon>Phaffomycetales</taxon>
        <taxon>Phaffomycetaceae</taxon>
        <taxon>Cyberlindnera</taxon>
    </lineage>
</organism>
<dbReference type="Proteomes" id="UP000094389">
    <property type="component" value="Unassembled WGS sequence"/>
</dbReference>
<keyword evidence="4" id="KW-0472">Membrane</keyword>
<evidence type="ECO:0000256" key="5">
    <source>
        <dbReference type="SAM" id="SignalP"/>
    </source>
</evidence>
<dbReference type="RefSeq" id="XP_020070449.1">
    <property type="nucleotide sequence ID" value="XM_020213714.1"/>
</dbReference>
<dbReference type="GO" id="GO:0005886">
    <property type="term" value="C:plasma membrane"/>
    <property type="evidence" value="ECO:0007669"/>
    <property type="project" value="TreeGrafter"/>
</dbReference>
<dbReference type="EMBL" id="KV453931">
    <property type="protein sequence ID" value="ODV73410.1"/>
    <property type="molecule type" value="Genomic_DNA"/>
</dbReference>
<dbReference type="STRING" id="983966.A0A1E4S1T0"/>
<dbReference type="GeneID" id="30988110"/>
<keyword evidence="2" id="KW-0812">Transmembrane</keyword>
<dbReference type="Gene3D" id="1.20.1250.20">
    <property type="entry name" value="MFS general substrate transporter like domains"/>
    <property type="match status" value="1"/>
</dbReference>
<keyword evidence="5" id="KW-0732">Signal</keyword>
<dbReference type="InterPro" id="IPR036259">
    <property type="entry name" value="MFS_trans_sf"/>
</dbReference>
<keyword evidence="7" id="KW-1185">Reference proteome</keyword>
<feature type="signal peptide" evidence="5">
    <location>
        <begin position="1"/>
        <end position="17"/>
    </location>
</feature>
<protein>
    <submittedName>
        <fullName evidence="6">Uncharacterized protein</fullName>
    </submittedName>
</protein>
<feature type="chain" id="PRO_5009162572" evidence="5">
    <location>
        <begin position="18"/>
        <end position="218"/>
    </location>
</feature>
<dbReference type="GO" id="GO:0015355">
    <property type="term" value="F:secondary active monocarboxylate transmembrane transporter activity"/>
    <property type="evidence" value="ECO:0007669"/>
    <property type="project" value="TreeGrafter"/>
</dbReference>
<keyword evidence="3" id="KW-1133">Transmembrane helix</keyword>
<dbReference type="SUPFAM" id="SSF103473">
    <property type="entry name" value="MFS general substrate transporter"/>
    <property type="match status" value="1"/>
</dbReference>
<evidence type="ECO:0000256" key="4">
    <source>
        <dbReference type="ARBA" id="ARBA00023136"/>
    </source>
</evidence>
<evidence type="ECO:0000313" key="7">
    <source>
        <dbReference type="Proteomes" id="UP000094389"/>
    </source>
</evidence>